<evidence type="ECO:0000256" key="4">
    <source>
        <dbReference type="ARBA" id="ARBA00022989"/>
    </source>
</evidence>
<dbReference type="OrthoDB" id="6730379at2759"/>
<evidence type="ECO:0000256" key="1">
    <source>
        <dbReference type="ARBA" id="ARBA00004141"/>
    </source>
</evidence>
<dbReference type="Pfam" id="PF07690">
    <property type="entry name" value="MFS_1"/>
    <property type="match status" value="1"/>
</dbReference>
<keyword evidence="9" id="KW-1185">Reference proteome</keyword>
<sequence length="220" mass="24138">MSSAAVTTYQGFLAQRFFLGFCEAAISPAFSLVTAMGYKREEQPLRLAIWYAATGMGGLVGNLSSWGIGHIHRNVSSWQYQYLLLGAITSVWGVVVTWLFPDNPTKARLLSDDEEEYSHFKAYQVVDALTDPKTYFLLFMTFCIHMVNGAVSGFGSIIVSAFGFNGLHAVLLLGVVGAIVFTTLIISGIWSVYVKNQRIIVMVVVILPVIAGCIIIWKAP</sequence>
<evidence type="ECO:0000259" key="7">
    <source>
        <dbReference type="PROSITE" id="PS50850"/>
    </source>
</evidence>
<dbReference type="GO" id="GO:0016020">
    <property type="term" value="C:membrane"/>
    <property type="evidence" value="ECO:0007669"/>
    <property type="project" value="UniProtKB-SubCell"/>
</dbReference>
<dbReference type="PROSITE" id="PS50850">
    <property type="entry name" value="MFS"/>
    <property type="match status" value="1"/>
</dbReference>
<organism evidence="8 9">
    <name type="scientific">Cadophora malorum</name>
    <dbReference type="NCBI Taxonomy" id="108018"/>
    <lineage>
        <taxon>Eukaryota</taxon>
        <taxon>Fungi</taxon>
        <taxon>Dikarya</taxon>
        <taxon>Ascomycota</taxon>
        <taxon>Pezizomycotina</taxon>
        <taxon>Leotiomycetes</taxon>
        <taxon>Helotiales</taxon>
        <taxon>Ploettnerulaceae</taxon>
        <taxon>Cadophora</taxon>
    </lineage>
</organism>
<dbReference type="InterPro" id="IPR036259">
    <property type="entry name" value="MFS_trans_sf"/>
</dbReference>
<evidence type="ECO:0000256" key="5">
    <source>
        <dbReference type="ARBA" id="ARBA00023136"/>
    </source>
</evidence>
<gene>
    <name evidence="8" type="ORF">IFR04_007903</name>
</gene>
<evidence type="ECO:0000313" key="9">
    <source>
        <dbReference type="Proteomes" id="UP000664132"/>
    </source>
</evidence>
<keyword evidence="2" id="KW-0813">Transport</keyword>
<dbReference type="PANTHER" id="PTHR43791">
    <property type="entry name" value="PERMEASE-RELATED"/>
    <property type="match status" value="1"/>
</dbReference>
<keyword evidence="4 6" id="KW-1133">Transmembrane helix</keyword>
<comment type="subcellular location">
    <subcellularLocation>
        <location evidence="1">Membrane</location>
        <topology evidence="1">Multi-pass membrane protein</topology>
    </subcellularLocation>
</comment>
<dbReference type="AlphaFoldDB" id="A0A8H7THE1"/>
<feature type="transmembrane region" description="Helical" evidence="6">
    <location>
        <begin position="80"/>
        <end position="100"/>
    </location>
</feature>
<dbReference type="Gene3D" id="1.20.1250.20">
    <property type="entry name" value="MFS general substrate transporter like domains"/>
    <property type="match status" value="1"/>
</dbReference>
<dbReference type="InterPro" id="IPR020846">
    <property type="entry name" value="MFS_dom"/>
</dbReference>
<feature type="transmembrane region" description="Helical" evidence="6">
    <location>
        <begin position="199"/>
        <end position="217"/>
    </location>
</feature>
<proteinExistence type="predicted"/>
<dbReference type="SUPFAM" id="SSF103473">
    <property type="entry name" value="MFS general substrate transporter"/>
    <property type="match status" value="1"/>
</dbReference>
<name>A0A8H7THE1_9HELO</name>
<accession>A0A8H7THE1</accession>
<keyword evidence="3 6" id="KW-0812">Transmembrane</keyword>
<dbReference type="PANTHER" id="PTHR43791:SF36">
    <property type="entry name" value="TRANSPORTER, PUTATIVE (AFU_ORTHOLOGUE AFUA_6G08340)-RELATED"/>
    <property type="match status" value="1"/>
</dbReference>
<protein>
    <recommendedName>
        <fullName evidence="7">Major facilitator superfamily (MFS) profile domain-containing protein</fullName>
    </recommendedName>
</protein>
<feature type="transmembrane region" description="Helical" evidence="6">
    <location>
        <begin position="48"/>
        <end position="68"/>
    </location>
</feature>
<evidence type="ECO:0000256" key="3">
    <source>
        <dbReference type="ARBA" id="ARBA00022692"/>
    </source>
</evidence>
<reference evidence="8" key="1">
    <citation type="submission" date="2021-02" db="EMBL/GenBank/DDBJ databases">
        <title>Genome sequence Cadophora malorum strain M34.</title>
        <authorList>
            <person name="Stefanovic E."/>
            <person name="Vu D."/>
            <person name="Scully C."/>
            <person name="Dijksterhuis J."/>
            <person name="Roader J."/>
            <person name="Houbraken J."/>
        </authorList>
    </citation>
    <scope>NUCLEOTIDE SEQUENCE</scope>
    <source>
        <strain evidence="8">M34</strain>
    </source>
</reference>
<dbReference type="InterPro" id="IPR011701">
    <property type="entry name" value="MFS"/>
</dbReference>
<comment type="caution">
    <text evidence="8">The sequence shown here is derived from an EMBL/GenBank/DDBJ whole genome shotgun (WGS) entry which is preliminary data.</text>
</comment>
<dbReference type="GO" id="GO:0022857">
    <property type="term" value="F:transmembrane transporter activity"/>
    <property type="evidence" value="ECO:0007669"/>
    <property type="project" value="InterPro"/>
</dbReference>
<dbReference type="EMBL" id="JAFJYH010000116">
    <property type="protein sequence ID" value="KAG4418956.1"/>
    <property type="molecule type" value="Genomic_DNA"/>
</dbReference>
<evidence type="ECO:0000313" key="8">
    <source>
        <dbReference type="EMBL" id="KAG4418956.1"/>
    </source>
</evidence>
<evidence type="ECO:0000256" key="6">
    <source>
        <dbReference type="SAM" id="Phobius"/>
    </source>
</evidence>
<evidence type="ECO:0000256" key="2">
    <source>
        <dbReference type="ARBA" id="ARBA00022448"/>
    </source>
</evidence>
<feature type="transmembrane region" description="Helical" evidence="6">
    <location>
        <begin position="135"/>
        <end position="162"/>
    </location>
</feature>
<keyword evidence="5 6" id="KW-0472">Membrane</keyword>
<dbReference type="Proteomes" id="UP000664132">
    <property type="component" value="Unassembled WGS sequence"/>
</dbReference>
<feature type="transmembrane region" description="Helical" evidence="6">
    <location>
        <begin position="169"/>
        <end position="193"/>
    </location>
</feature>
<feature type="domain" description="Major facilitator superfamily (MFS) profile" evidence="7">
    <location>
        <begin position="1"/>
        <end position="220"/>
    </location>
</feature>